<sequence length="65" mass="7469">MRAPGSEDELTPKTGSKDAGRQYTAEELEDALSQWDPSLSFIKPKLIRELTVPFHELDFWKVTYV</sequence>
<name>A0A225WST8_9STRA</name>
<evidence type="ECO:0000313" key="3">
    <source>
        <dbReference type="Proteomes" id="UP000198211"/>
    </source>
</evidence>
<evidence type="ECO:0000313" key="2">
    <source>
        <dbReference type="EMBL" id="OWZ20743.1"/>
    </source>
</evidence>
<dbReference type="Proteomes" id="UP000198211">
    <property type="component" value="Unassembled WGS sequence"/>
</dbReference>
<gene>
    <name evidence="2" type="ORF">PHMEG_0004805</name>
</gene>
<dbReference type="EMBL" id="NBNE01000294">
    <property type="protein sequence ID" value="OWZ20743.1"/>
    <property type="molecule type" value="Genomic_DNA"/>
</dbReference>
<organism evidence="2 3">
    <name type="scientific">Phytophthora megakarya</name>
    <dbReference type="NCBI Taxonomy" id="4795"/>
    <lineage>
        <taxon>Eukaryota</taxon>
        <taxon>Sar</taxon>
        <taxon>Stramenopiles</taxon>
        <taxon>Oomycota</taxon>
        <taxon>Peronosporomycetes</taxon>
        <taxon>Peronosporales</taxon>
        <taxon>Peronosporaceae</taxon>
        <taxon>Phytophthora</taxon>
    </lineage>
</organism>
<dbReference type="AlphaFoldDB" id="A0A225WST8"/>
<accession>A0A225WST8</accession>
<reference evidence="3" key="1">
    <citation type="submission" date="2017-03" db="EMBL/GenBank/DDBJ databases">
        <title>Phytopthora megakarya and P. palmivora, two closely related causual agents of cacao black pod achieved similar genome size and gene model numbers by different mechanisms.</title>
        <authorList>
            <person name="Ali S."/>
            <person name="Shao J."/>
            <person name="Larry D.J."/>
            <person name="Kronmiller B."/>
            <person name="Shen D."/>
            <person name="Strem M.D."/>
            <person name="Melnick R.L."/>
            <person name="Guiltinan M.J."/>
            <person name="Tyler B.M."/>
            <person name="Meinhardt L.W."/>
            <person name="Bailey B.A."/>
        </authorList>
    </citation>
    <scope>NUCLEOTIDE SEQUENCE [LARGE SCALE GENOMIC DNA]</scope>
    <source>
        <strain evidence="3">zdho120</strain>
    </source>
</reference>
<protein>
    <recommendedName>
        <fullName evidence="4">Eukaryotic/viral aspartic protease</fullName>
    </recommendedName>
</protein>
<comment type="caution">
    <text evidence="2">The sequence shown here is derived from an EMBL/GenBank/DDBJ whole genome shotgun (WGS) entry which is preliminary data.</text>
</comment>
<keyword evidence="3" id="KW-1185">Reference proteome</keyword>
<evidence type="ECO:0008006" key="4">
    <source>
        <dbReference type="Google" id="ProtNLM"/>
    </source>
</evidence>
<evidence type="ECO:0000256" key="1">
    <source>
        <dbReference type="SAM" id="MobiDB-lite"/>
    </source>
</evidence>
<feature type="region of interest" description="Disordered" evidence="1">
    <location>
        <begin position="1"/>
        <end position="21"/>
    </location>
</feature>
<proteinExistence type="predicted"/>